<gene>
    <name evidence="3" type="ORF">DPMN_130039</name>
</gene>
<dbReference type="InterPro" id="IPR035914">
    <property type="entry name" value="Sperma_CUB_dom_sf"/>
</dbReference>
<reference evidence="3" key="2">
    <citation type="submission" date="2020-11" db="EMBL/GenBank/DDBJ databases">
        <authorList>
            <person name="McCartney M.A."/>
            <person name="Auch B."/>
            <person name="Kono T."/>
            <person name="Mallez S."/>
            <person name="Becker A."/>
            <person name="Gohl D.M."/>
            <person name="Silverstein K.A.T."/>
            <person name="Koren S."/>
            <person name="Bechman K.B."/>
            <person name="Herman A."/>
            <person name="Abrahante J.E."/>
            <person name="Garbe J."/>
        </authorList>
    </citation>
    <scope>NUCLEOTIDE SEQUENCE</scope>
    <source>
        <strain evidence="3">Duluth1</strain>
        <tissue evidence="3">Whole animal</tissue>
    </source>
</reference>
<evidence type="ECO:0000313" key="4">
    <source>
        <dbReference type="Proteomes" id="UP000828390"/>
    </source>
</evidence>
<feature type="compositionally biased region" description="Polar residues" evidence="1">
    <location>
        <begin position="48"/>
        <end position="66"/>
    </location>
</feature>
<accession>A0A9D4H6Z8</accession>
<keyword evidence="2" id="KW-1133">Transmembrane helix</keyword>
<feature type="transmembrane region" description="Helical" evidence="2">
    <location>
        <begin position="77"/>
        <end position="99"/>
    </location>
</feature>
<feature type="region of interest" description="Disordered" evidence="1">
    <location>
        <begin position="48"/>
        <end position="68"/>
    </location>
</feature>
<evidence type="ECO:0000313" key="3">
    <source>
        <dbReference type="EMBL" id="KAH3828089.1"/>
    </source>
</evidence>
<dbReference type="Gene3D" id="2.60.120.290">
    <property type="entry name" value="Spermadhesin, CUB domain"/>
    <property type="match status" value="1"/>
</dbReference>
<feature type="non-terminal residue" evidence="3">
    <location>
        <position position="1"/>
    </location>
</feature>
<keyword evidence="2" id="KW-0472">Membrane</keyword>
<evidence type="ECO:0000256" key="1">
    <source>
        <dbReference type="SAM" id="MobiDB-lite"/>
    </source>
</evidence>
<organism evidence="3 4">
    <name type="scientific">Dreissena polymorpha</name>
    <name type="common">Zebra mussel</name>
    <name type="synonym">Mytilus polymorpha</name>
    <dbReference type="NCBI Taxonomy" id="45954"/>
    <lineage>
        <taxon>Eukaryota</taxon>
        <taxon>Metazoa</taxon>
        <taxon>Spiralia</taxon>
        <taxon>Lophotrochozoa</taxon>
        <taxon>Mollusca</taxon>
        <taxon>Bivalvia</taxon>
        <taxon>Autobranchia</taxon>
        <taxon>Heteroconchia</taxon>
        <taxon>Euheterodonta</taxon>
        <taxon>Imparidentia</taxon>
        <taxon>Neoheterodontei</taxon>
        <taxon>Myida</taxon>
        <taxon>Dreissenoidea</taxon>
        <taxon>Dreissenidae</taxon>
        <taxon>Dreissena</taxon>
    </lineage>
</organism>
<dbReference type="EMBL" id="JAIWYP010000005">
    <property type="protein sequence ID" value="KAH3828089.1"/>
    <property type="molecule type" value="Genomic_DNA"/>
</dbReference>
<protein>
    <recommendedName>
        <fullName evidence="5">CUB domain-containing protein</fullName>
    </recommendedName>
</protein>
<dbReference type="Proteomes" id="UP000828390">
    <property type="component" value="Unassembled WGS sequence"/>
</dbReference>
<keyword evidence="4" id="KW-1185">Reference proteome</keyword>
<name>A0A9D4H6Z8_DREPO</name>
<proteinExistence type="predicted"/>
<evidence type="ECO:0008006" key="5">
    <source>
        <dbReference type="Google" id="ProtNLM"/>
    </source>
</evidence>
<sequence length="100" mass="10349">MGPPNKTLRGSDQVTFNSTQKALTIAYTSDSSEQGTGFQAKWNFVSLPSKSSTSTPVESTTKSATGSEDMAPFSSGLIGGIVAAVVVITSSVMICVVVIR</sequence>
<dbReference type="AlphaFoldDB" id="A0A9D4H6Z8"/>
<evidence type="ECO:0000256" key="2">
    <source>
        <dbReference type="SAM" id="Phobius"/>
    </source>
</evidence>
<comment type="caution">
    <text evidence="3">The sequence shown here is derived from an EMBL/GenBank/DDBJ whole genome shotgun (WGS) entry which is preliminary data.</text>
</comment>
<reference evidence="3" key="1">
    <citation type="journal article" date="2019" name="bioRxiv">
        <title>The Genome of the Zebra Mussel, Dreissena polymorpha: A Resource for Invasive Species Research.</title>
        <authorList>
            <person name="McCartney M.A."/>
            <person name="Auch B."/>
            <person name="Kono T."/>
            <person name="Mallez S."/>
            <person name="Zhang Y."/>
            <person name="Obille A."/>
            <person name="Becker A."/>
            <person name="Abrahante J.E."/>
            <person name="Garbe J."/>
            <person name="Badalamenti J.P."/>
            <person name="Herman A."/>
            <person name="Mangelson H."/>
            <person name="Liachko I."/>
            <person name="Sullivan S."/>
            <person name="Sone E.D."/>
            <person name="Koren S."/>
            <person name="Silverstein K.A.T."/>
            <person name="Beckman K.B."/>
            <person name="Gohl D.M."/>
        </authorList>
    </citation>
    <scope>NUCLEOTIDE SEQUENCE</scope>
    <source>
        <strain evidence="3">Duluth1</strain>
        <tissue evidence="3">Whole animal</tissue>
    </source>
</reference>
<keyword evidence="2" id="KW-0812">Transmembrane</keyword>